<dbReference type="PANTHER" id="PTHR23043:SF17">
    <property type="entry name" value="PROTEIN SIMILAR"/>
    <property type="match status" value="1"/>
</dbReference>
<evidence type="ECO:0000259" key="6">
    <source>
        <dbReference type="PROSITE" id="PS50112"/>
    </source>
</evidence>
<dbReference type="Gene3D" id="3.30.450.20">
    <property type="entry name" value="PAS domain"/>
    <property type="match status" value="1"/>
</dbReference>
<dbReference type="InterPro" id="IPR011598">
    <property type="entry name" value="bHLH_dom"/>
</dbReference>
<name>A0A7E4VJT1_PANRE</name>
<dbReference type="GO" id="GO:0005634">
    <property type="term" value="C:nucleus"/>
    <property type="evidence" value="ECO:0007669"/>
    <property type="project" value="UniProtKB-SubCell"/>
</dbReference>
<proteinExistence type="predicted"/>
<accession>A0A7E4VJT1</accession>
<evidence type="ECO:0000256" key="5">
    <source>
        <dbReference type="ARBA" id="ARBA00023242"/>
    </source>
</evidence>
<feature type="domain" description="PAS" evidence="6">
    <location>
        <begin position="125"/>
        <end position="171"/>
    </location>
</feature>
<keyword evidence="5" id="KW-0539">Nucleus</keyword>
<keyword evidence="8" id="KW-1185">Reference proteome</keyword>
<keyword evidence="4" id="KW-0804">Transcription</keyword>
<evidence type="ECO:0000313" key="8">
    <source>
        <dbReference type="Proteomes" id="UP000492821"/>
    </source>
</evidence>
<dbReference type="Pfam" id="PF00989">
    <property type="entry name" value="PAS"/>
    <property type="match status" value="1"/>
</dbReference>
<reference evidence="9" key="2">
    <citation type="submission" date="2020-10" db="UniProtKB">
        <authorList>
            <consortium name="WormBaseParasite"/>
        </authorList>
    </citation>
    <scope>IDENTIFICATION</scope>
</reference>
<dbReference type="GO" id="GO:0046983">
    <property type="term" value="F:protein dimerization activity"/>
    <property type="evidence" value="ECO:0007669"/>
    <property type="project" value="InterPro"/>
</dbReference>
<dbReference type="InterPro" id="IPR000014">
    <property type="entry name" value="PAS"/>
</dbReference>
<dbReference type="InterPro" id="IPR035965">
    <property type="entry name" value="PAS-like_dom_sf"/>
</dbReference>
<evidence type="ECO:0000256" key="3">
    <source>
        <dbReference type="ARBA" id="ARBA00023015"/>
    </source>
</evidence>
<feature type="domain" description="BHLH" evidence="7">
    <location>
        <begin position="53"/>
        <end position="107"/>
    </location>
</feature>
<evidence type="ECO:0000313" key="9">
    <source>
        <dbReference type="WBParaSite" id="Pan_g21006.t1"/>
    </source>
</evidence>
<evidence type="ECO:0000256" key="1">
    <source>
        <dbReference type="ARBA" id="ARBA00004123"/>
    </source>
</evidence>
<dbReference type="PROSITE" id="PS50888">
    <property type="entry name" value="BHLH"/>
    <property type="match status" value="1"/>
</dbReference>
<evidence type="ECO:0000259" key="7">
    <source>
        <dbReference type="PROSITE" id="PS50888"/>
    </source>
</evidence>
<dbReference type="Pfam" id="PF23171">
    <property type="entry name" value="bHLH_HIF1A"/>
    <property type="match status" value="1"/>
</dbReference>
<protein>
    <submittedName>
        <fullName evidence="9">BHLH domain-containing protein</fullName>
    </submittedName>
</protein>
<dbReference type="PROSITE" id="PS50112">
    <property type="entry name" value="PAS"/>
    <property type="match status" value="1"/>
</dbReference>
<dbReference type="GO" id="GO:0000981">
    <property type="term" value="F:DNA-binding transcription factor activity, RNA polymerase II-specific"/>
    <property type="evidence" value="ECO:0007669"/>
    <property type="project" value="TreeGrafter"/>
</dbReference>
<comment type="subcellular location">
    <subcellularLocation>
        <location evidence="1">Nucleus</location>
    </subcellularLocation>
</comment>
<dbReference type="Proteomes" id="UP000492821">
    <property type="component" value="Unassembled WGS sequence"/>
</dbReference>
<dbReference type="PANTHER" id="PTHR23043">
    <property type="entry name" value="HYPOXIA-INDUCIBLE FACTOR 1 ALPHA"/>
    <property type="match status" value="1"/>
</dbReference>
<evidence type="ECO:0000256" key="4">
    <source>
        <dbReference type="ARBA" id="ARBA00023163"/>
    </source>
</evidence>
<dbReference type="SMART" id="SM00091">
    <property type="entry name" value="PAS"/>
    <property type="match status" value="2"/>
</dbReference>
<keyword evidence="3" id="KW-0805">Transcription regulation</keyword>
<keyword evidence="2" id="KW-0677">Repeat</keyword>
<dbReference type="InterPro" id="IPR013767">
    <property type="entry name" value="PAS_fold"/>
</dbReference>
<reference evidence="8" key="1">
    <citation type="journal article" date="2013" name="Genetics">
        <title>The draft genome and transcriptome of Panagrellus redivivus are shaped by the harsh demands of a free-living lifestyle.</title>
        <authorList>
            <person name="Srinivasan J."/>
            <person name="Dillman A.R."/>
            <person name="Macchietto M.G."/>
            <person name="Heikkinen L."/>
            <person name="Lakso M."/>
            <person name="Fracchia K.M."/>
            <person name="Antoshechkin I."/>
            <person name="Mortazavi A."/>
            <person name="Wong G."/>
            <person name="Sternberg P.W."/>
        </authorList>
    </citation>
    <scope>NUCLEOTIDE SEQUENCE [LARGE SCALE GENOMIC DNA]</scope>
    <source>
        <strain evidence="8">MT8872</strain>
    </source>
</reference>
<dbReference type="WBParaSite" id="Pan_g21006.t1">
    <property type="protein sequence ID" value="Pan_g21006.t1"/>
    <property type="gene ID" value="Pan_g21006"/>
</dbReference>
<dbReference type="CDD" id="cd00130">
    <property type="entry name" value="PAS"/>
    <property type="match status" value="1"/>
</dbReference>
<dbReference type="GO" id="GO:0010557">
    <property type="term" value="P:positive regulation of macromolecule biosynthetic process"/>
    <property type="evidence" value="ECO:0007669"/>
    <property type="project" value="UniProtKB-ARBA"/>
</dbReference>
<dbReference type="AlphaFoldDB" id="A0A7E4VJT1"/>
<sequence length="323" mass="35300">MMDANGWGPVPTDWATSSVSGVLQCDAQVVCATVPMAQSGHTVSSKPPKLPTSLAARQRCVAQQRRRLETEEFARLGAALPISRAISEQHIDKTSVVRLAASYIRLHQLLGGGYADRGPAPAPGDLLDGFMIVLTENGTILYVSESISLHLGLSQVDMIGNHLDGYLHPEDDVNRFIRSALFEADGGGVTTLRFKSTLTKRSSRDVQRPNAGFKSLSANANACRRSGHVASYLAIYCQPHLTALGPTLRLNNDIFVLMTDPAFGIVYIDPRYHALANRNPTLPEPNATLPSKQTTLYQWIYPDDAYIAADMHIKCKSKFLKQI</sequence>
<organism evidence="8 9">
    <name type="scientific">Panagrellus redivivus</name>
    <name type="common">Microworm</name>
    <dbReference type="NCBI Taxonomy" id="6233"/>
    <lineage>
        <taxon>Eukaryota</taxon>
        <taxon>Metazoa</taxon>
        <taxon>Ecdysozoa</taxon>
        <taxon>Nematoda</taxon>
        <taxon>Chromadorea</taxon>
        <taxon>Rhabditida</taxon>
        <taxon>Tylenchina</taxon>
        <taxon>Panagrolaimomorpha</taxon>
        <taxon>Panagrolaimoidea</taxon>
        <taxon>Panagrolaimidae</taxon>
        <taxon>Panagrellus</taxon>
    </lineage>
</organism>
<dbReference type="SUPFAM" id="SSF55785">
    <property type="entry name" value="PYP-like sensor domain (PAS domain)"/>
    <property type="match status" value="1"/>
</dbReference>
<evidence type="ECO:0000256" key="2">
    <source>
        <dbReference type="ARBA" id="ARBA00022737"/>
    </source>
</evidence>
<dbReference type="CDD" id="cd11391">
    <property type="entry name" value="bHLH_PAS"/>
    <property type="match status" value="1"/>
</dbReference>
<dbReference type="GO" id="GO:0000977">
    <property type="term" value="F:RNA polymerase II transcription regulatory region sequence-specific DNA binding"/>
    <property type="evidence" value="ECO:0007669"/>
    <property type="project" value="TreeGrafter"/>
</dbReference>